<dbReference type="AlphaFoldDB" id="A0A0E9N9S0"/>
<keyword evidence="4" id="KW-0472">Membrane</keyword>
<evidence type="ECO:0000256" key="4">
    <source>
        <dbReference type="RuleBase" id="RU364035"/>
    </source>
</evidence>
<dbReference type="GO" id="GO:0016973">
    <property type="term" value="P:poly(A)+ mRNA export from nucleus"/>
    <property type="evidence" value="ECO:0007669"/>
    <property type="project" value="TreeGrafter"/>
</dbReference>
<dbReference type="OMA" id="LLMCGQF"/>
<keyword evidence="4" id="KW-0813">Transport</keyword>
<keyword evidence="7" id="KW-1185">Reference proteome</keyword>
<evidence type="ECO:0000313" key="6">
    <source>
        <dbReference type="EMBL" id="GAO46155.1"/>
    </source>
</evidence>
<proteinExistence type="inferred from homology"/>
<dbReference type="PANTHER" id="PTHR11225:SF4">
    <property type="entry name" value="NUCLEAR PORE COMPLEX PROTEIN NUP93"/>
    <property type="match status" value="1"/>
</dbReference>
<reference evidence="6 7" key="3">
    <citation type="journal article" date="2015" name="Genome Announc.">
        <title>Draft Genome Sequence of the Archiascomycetous Yeast Saitoella complicata.</title>
        <authorList>
            <person name="Yamauchi K."/>
            <person name="Kondo S."/>
            <person name="Hamamoto M."/>
            <person name="Takahashi Y."/>
            <person name="Ogura Y."/>
            <person name="Hayashi T."/>
            <person name="Nishida H."/>
        </authorList>
    </citation>
    <scope>NUCLEOTIDE SEQUENCE [LARGE SCALE GENOMIC DNA]</scope>
    <source>
        <strain evidence="6 7">NRRL Y-17804</strain>
    </source>
</reference>
<dbReference type="Pfam" id="PF04097">
    <property type="entry name" value="Nic96"/>
    <property type="match status" value="1"/>
</dbReference>
<dbReference type="Proteomes" id="UP000033140">
    <property type="component" value="Unassembled WGS sequence"/>
</dbReference>
<dbReference type="PANTHER" id="PTHR11225">
    <property type="entry name" value="NUCLEAR PORE COMPLEX PROTEIN NUP93 NUCLEOPORIN NUP93 DEAD EYE PROTEIN"/>
    <property type="match status" value="1"/>
</dbReference>
<comment type="subcellular location">
    <subcellularLocation>
        <location evidence="1">Nucleus envelope</location>
    </subcellularLocation>
    <subcellularLocation>
        <location evidence="4">Nucleus</location>
        <location evidence="4">Nuclear pore complex</location>
    </subcellularLocation>
</comment>
<gene>
    <name evidence="6" type="ORF">G7K_0393-t1</name>
</gene>
<evidence type="ECO:0000256" key="3">
    <source>
        <dbReference type="ARBA" id="ARBA00023242"/>
    </source>
</evidence>
<dbReference type="GO" id="GO:0005643">
    <property type="term" value="C:nuclear pore"/>
    <property type="evidence" value="ECO:0007669"/>
    <property type="project" value="UniProtKB-SubCell"/>
</dbReference>
<keyword evidence="4" id="KW-0811">Translocation</keyword>
<keyword evidence="3 4" id="KW-0539">Nucleus</keyword>
<protein>
    <recommendedName>
        <fullName evidence="4">Nuclear pore protein</fullName>
    </recommendedName>
</protein>
<keyword evidence="4" id="KW-0653">Protein transport</keyword>
<dbReference type="STRING" id="698492.A0A0E9N9S0"/>
<name>A0A0E9N9S0_SAICN</name>
<evidence type="ECO:0000256" key="5">
    <source>
        <dbReference type="SAM" id="Coils"/>
    </source>
</evidence>
<reference evidence="6 7" key="1">
    <citation type="journal article" date="2011" name="J. Gen. Appl. Microbiol.">
        <title>Draft genome sequencing of the enigmatic yeast Saitoella complicata.</title>
        <authorList>
            <person name="Nishida H."/>
            <person name="Hamamoto M."/>
            <person name="Sugiyama J."/>
        </authorList>
    </citation>
    <scope>NUCLEOTIDE SEQUENCE [LARGE SCALE GENOMIC DNA]</scope>
    <source>
        <strain evidence="6 7">NRRL Y-17804</strain>
    </source>
</reference>
<comment type="similarity">
    <text evidence="2 4">Belongs to the nucleoporin interacting component (NIC) family.</text>
</comment>
<keyword evidence="4" id="KW-0509">mRNA transport</keyword>
<sequence length="935" mass="105513">MNNMAPPIVDTSSGMPNPNPSFSVLNDILAQSKKLTTELQLLQPEIPQIQLSLEQIEARAKDLAQKAAQAARDGDSKAHLVLAGSGVNPAETKQDLAQIRFPEPIDPLVPSHDARDLDRHLRYKKEQNITSAIDESIRRTQKDFEAFVARNINLDWEKQKQRVFESIGLAARTGDEKDAEKPGASVFGKSMGFSTHKRSLSRSVLGKSVLGVFDKEEFQDVGEPRKKPTAGSLTSHLRRQQFATVVKHLNDLRLKGTPFGIISAFSALSDNAGNKATIQQLGDAWKLMGVLANEENVHNGEFYGDSITERQYAKQYAAATPRSKDTTALNKHITAASRKWLEEQFRVVVDNLIVSNPQLAQIGGVPSINNKIRGYLNVRFKQDGEWNGPKFELVEDYPIWAHIFYLIRAGRLEEAVKFTEANDAWFQNGERSFPTYIRTYATSPDRRLPRQLRDRLHADFNQRIRFLTEDTDPYKHAVYKIIGRCELNRRSLRVLSTTEDWMWLQFILARETEDPNEPIQDRYTLEDVQKLVLTFGAKHFNASGQNAIVYFQVLLMTGQFERAVHYMYSYHCIDAVHFAIALTYYGLLRVPVESPVTEADLLILDQERDISYINFARLICVYVRDFRQTDPEEAIDYLALICLNGDLPAPKSAEQRALCHSAIRELVLETRQYDRLIGDVRADGTRIPGAIEQKMRLIQLPNEKDYLRTITEQAAAQADNDARTNDAVLLYHLSEAYDTVVSIINKKLGDAIADMTTDIAHAPHVPQDANVSLAASEDAAVLAKNMIDVYANNAAIIKSISVVNREACDTLQKMLGARKLYESGDWENALQVIEQLDFLPLLSADLTDVRHRAQQFASLHESIAKNVSNLVIMAMESMQAISMGLKESTYTDPSRVAKLKEIKRKAKNAVMYAGLIQYRMPADVYTKLMRLEVMI</sequence>
<feature type="coiled-coil region" evidence="5">
    <location>
        <begin position="46"/>
        <end position="73"/>
    </location>
</feature>
<dbReference type="GO" id="GO:0017056">
    <property type="term" value="F:structural constituent of nuclear pore"/>
    <property type="evidence" value="ECO:0007669"/>
    <property type="project" value="InterPro"/>
</dbReference>
<dbReference type="EMBL" id="BACD03000002">
    <property type="protein sequence ID" value="GAO46155.1"/>
    <property type="molecule type" value="Genomic_DNA"/>
</dbReference>
<comment type="caution">
    <text evidence="6">The sequence shown here is derived from an EMBL/GenBank/DDBJ whole genome shotgun (WGS) entry which is preliminary data.</text>
</comment>
<evidence type="ECO:0000313" key="7">
    <source>
        <dbReference type="Proteomes" id="UP000033140"/>
    </source>
</evidence>
<accession>A0A0E9N9S0</accession>
<evidence type="ECO:0000256" key="1">
    <source>
        <dbReference type="ARBA" id="ARBA00004259"/>
    </source>
</evidence>
<dbReference type="InterPro" id="IPR007231">
    <property type="entry name" value="Nucleoporin_int_Nup93/Nic96"/>
</dbReference>
<dbReference type="GO" id="GO:0006606">
    <property type="term" value="P:protein import into nucleus"/>
    <property type="evidence" value="ECO:0007669"/>
    <property type="project" value="TreeGrafter"/>
</dbReference>
<evidence type="ECO:0000256" key="2">
    <source>
        <dbReference type="ARBA" id="ARBA00010186"/>
    </source>
</evidence>
<keyword evidence="5" id="KW-0175">Coiled coil</keyword>
<organism evidence="6 7">
    <name type="scientific">Saitoella complicata (strain BCRC 22490 / CBS 7301 / JCM 7358 / NBRC 10748 / NRRL Y-17804)</name>
    <dbReference type="NCBI Taxonomy" id="698492"/>
    <lineage>
        <taxon>Eukaryota</taxon>
        <taxon>Fungi</taxon>
        <taxon>Dikarya</taxon>
        <taxon>Ascomycota</taxon>
        <taxon>Taphrinomycotina</taxon>
        <taxon>Taphrinomycotina incertae sedis</taxon>
        <taxon>Saitoella</taxon>
    </lineage>
</organism>
<reference evidence="6 7" key="2">
    <citation type="journal article" date="2014" name="J. Gen. Appl. Microbiol.">
        <title>The early diverging ascomycetous budding yeast Saitoella complicata has three histone deacetylases belonging to the Clr6, Hos2, and Rpd3 lineages.</title>
        <authorList>
            <person name="Nishida H."/>
            <person name="Matsumoto T."/>
            <person name="Kondo S."/>
            <person name="Hamamoto M."/>
            <person name="Yoshikawa H."/>
        </authorList>
    </citation>
    <scope>NUCLEOTIDE SEQUENCE [LARGE SCALE GENOMIC DNA]</scope>
    <source>
        <strain evidence="6 7">NRRL Y-17804</strain>
    </source>
</reference>
<keyword evidence="4" id="KW-0906">Nuclear pore complex</keyword>